<keyword evidence="3 5" id="KW-0663">Pyridoxal phosphate</keyword>
<evidence type="ECO:0000256" key="1">
    <source>
        <dbReference type="ARBA" id="ARBA00001933"/>
    </source>
</evidence>
<evidence type="ECO:0000256" key="2">
    <source>
        <dbReference type="ARBA" id="ARBA00022793"/>
    </source>
</evidence>
<dbReference type="InterPro" id="IPR022644">
    <property type="entry name" value="De-COase2_N"/>
</dbReference>
<evidence type="ECO:0000256" key="4">
    <source>
        <dbReference type="ARBA" id="ARBA00023239"/>
    </source>
</evidence>
<keyword evidence="8" id="KW-1185">Reference proteome</keyword>
<evidence type="ECO:0000256" key="5">
    <source>
        <dbReference type="PIRSR" id="PIRSR600183-50"/>
    </source>
</evidence>
<dbReference type="AlphaFoldDB" id="A0A1D7UZV4"/>
<dbReference type="KEGG" id="laj:A0128_15370"/>
<feature type="modified residue" description="N6-(pyridoxal phosphate)lysine" evidence="5">
    <location>
        <position position="57"/>
    </location>
</feature>
<dbReference type="FunFam" id="3.20.20.10:FF:000019">
    <property type="entry name" value="Putative diaminopimelate decarboxylase"/>
    <property type="match status" value="1"/>
</dbReference>
<dbReference type="RefSeq" id="WP_069608313.1">
    <property type="nucleotide sequence ID" value="NZ_CP015217.1"/>
</dbReference>
<organism evidence="7 8">
    <name type="scientific">Leptospira tipperaryensis</name>
    <dbReference type="NCBI Taxonomy" id="2564040"/>
    <lineage>
        <taxon>Bacteria</taxon>
        <taxon>Pseudomonadati</taxon>
        <taxon>Spirochaetota</taxon>
        <taxon>Spirochaetia</taxon>
        <taxon>Leptospirales</taxon>
        <taxon>Leptospiraceae</taxon>
        <taxon>Leptospira</taxon>
    </lineage>
</organism>
<dbReference type="InterPro" id="IPR029066">
    <property type="entry name" value="PLP-binding_barrel"/>
</dbReference>
<dbReference type="SUPFAM" id="SSF51419">
    <property type="entry name" value="PLP-binding barrel"/>
    <property type="match status" value="1"/>
</dbReference>
<dbReference type="OrthoDB" id="9802241at2"/>
<dbReference type="Gene3D" id="2.40.37.10">
    <property type="entry name" value="Lyase, Ornithine Decarboxylase, Chain A, domain 1"/>
    <property type="match status" value="1"/>
</dbReference>
<feature type="domain" description="Orn/DAP/Arg decarboxylase 2 N-terminal" evidence="6">
    <location>
        <begin position="45"/>
        <end position="270"/>
    </location>
</feature>
<keyword evidence="4" id="KW-0456">Lyase</keyword>
<comment type="cofactor">
    <cofactor evidence="1 5">
        <name>pyridoxal 5'-phosphate</name>
        <dbReference type="ChEBI" id="CHEBI:597326"/>
    </cofactor>
</comment>
<gene>
    <name evidence="7" type="ORF">A0128_15370</name>
</gene>
<dbReference type="FunFam" id="2.40.37.10:FF:000017">
    <property type="entry name" value="Putative diaminopimelate decarboxylase"/>
    <property type="match status" value="1"/>
</dbReference>
<dbReference type="CDD" id="cd06828">
    <property type="entry name" value="PLPDE_III_DapDC"/>
    <property type="match status" value="1"/>
</dbReference>
<accession>A0A1D7UZV4</accession>
<proteinExistence type="predicted"/>
<name>A0A1D7UZV4_9LEPT</name>
<dbReference type="InterPro" id="IPR022653">
    <property type="entry name" value="De-COase2_pyr-phos_BS"/>
</dbReference>
<dbReference type="InterPro" id="IPR002986">
    <property type="entry name" value="DAP_deCOOHase_LysA"/>
</dbReference>
<evidence type="ECO:0000256" key="3">
    <source>
        <dbReference type="ARBA" id="ARBA00022898"/>
    </source>
</evidence>
<dbReference type="InterPro" id="IPR000183">
    <property type="entry name" value="Orn/DAP/Arg_de-COase"/>
</dbReference>
<dbReference type="Gene3D" id="3.20.20.10">
    <property type="entry name" value="Alanine racemase"/>
    <property type="match status" value="1"/>
</dbReference>
<dbReference type="Proteomes" id="UP000094197">
    <property type="component" value="Chromosome 1"/>
</dbReference>
<dbReference type="PROSITE" id="PS00878">
    <property type="entry name" value="ODR_DC_2_1"/>
    <property type="match status" value="1"/>
</dbReference>
<dbReference type="PRINTS" id="PR01179">
    <property type="entry name" value="ODADCRBXLASE"/>
</dbReference>
<dbReference type="EMBL" id="CP015217">
    <property type="protein sequence ID" value="AOP35098.1"/>
    <property type="molecule type" value="Genomic_DNA"/>
</dbReference>
<evidence type="ECO:0000313" key="7">
    <source>
        <dbReference type="EMBL" id="AOP35098.1"/>
    </source>
</evidence>
<dbReference type="PANTHER" id="PTHR43727:SF2">
    <property type="entry name" value="GROUP IV DECARBOXYLASE"/>
    <property type="match status" value="1"/>
</dbReference>
<dbReference type="GO" id="GO:0008836">
    <property type="term" value="F:diaminopimelate decarboxylase activity"/>
    <property type="evidence" value="ECO:0007669"/>
    <property type="project" value="InterPro"/>
</dbReference>
<dbReference type="InterPro" id="IPR009006">
    <property type="entry name" value="Ala_racemase/Decarboxylase_C"/>
</dbReference>
<dbReference type="PANTHER" id="PTHR43727">
    <property type="entry name" value="DIAMINOPIMELATE DECARBOXYLASE"/>
    <property type="match status" value="1"/>
</dbReference>
<protein>
    <submittedName>
        <fullName evidence="7">Diaminopimelate decarboxylase</fullName>
    </submittedName>
</protein>
<evidence type="ECO:0000313" key="8">
    <source>
        <dbReference type="Proteomes" id="UP000094197"/>
    </source>
</evidence>
<reference evidence="7 8" key="1">
    <citation type="submission" date="2016-04" db="EMBL/GenBank/DDBJ databases">
        <title>Complete genome seqeunce of Leptospira alstonii serovar Room22.</title>
        <authorList>
            <person name="Nally J.E."/>
            <person name="Bayles D.O."/>
            <person name="Hurley D."/>
            <person name="Fanning S."/>
            <person name="McMahon B.J."/>
            <person name="Arent Z."/>
        </authorList>
    </citation>
    <scope>NUCLEOTIDE SEQUENCE [LARGE SCALE GENOMIC DNA]</scope>
    <source>
        <strain evidence="7 8">GWTS #1</strain>
    </source>
</reference>
<sequence length="422" mass="46536">MQSIEKLKFLTESQVRTVAQQFGTPVFVYSRERIEKSCDTALAFPNAFGLTVRYAMKANPNRTILEIMKRKGIQIDASSEFEVQRALLYGFKPQEIMLTSQELAKGLKELVEKGVVFNACSLRQLEAFGKLFPGKEVSVRFNPGLGSGQTKKTDVGGKTSSFGVWHEDLNKVKEIAKKYDLKIFKVHTHIGSGSDPAVWKIVAQVSLDLAAQFPECRILNLGGGFKVGRMEDEKTTDFQTIGKPVIELFQEFEKKNGTKLHMEIEPGSFMMVNNGAIVTTVDDVVSTGENGYKFVKVDAGMDVNTRPSLYAARHPLVVVSKEGTHSGRTEAYVFVGHCCESGDLFTQAEGGGPITRTTGEAILGDYIVMEGAGAYCSSMSTKNYNSFPETAEVLLGLDGSFQLIRKRQNLEQIFQNEVSVSL</sequence>
<keyword evidence="2" id="KW-0210">Decarboxylase</keyword>
<dbReference type="Pfam" id="PF02784">
    <property type="entry name" value="Orn_Arg_deC_N"/>
    <property type="match status" value="1"/>
</dbReference>
<dbReference type="PRINTS" id="PR01181">
    <property type="entry name" value="DAPDCRBXLASE"/>
</dbReference>
<evidence type="ECO:0000259" key="6">
    <source>
        <dbReference type="Pfam" id="PF02784"/>
    </source>
</evidence>
<dbReference type="GO" id="GO:0009089">
    <property type="term" value="P:lysine biosynthetic process via diaminopimelate"/>
    <property type="evidence" value="ECO:0007669"/>
    <property type="project" value="InterPro"/>
</dbReference>
<dbReference type="SUPFAM" id="SSF50621">
    <property type="entry name" value="Alanine racemase C-terminal domain-like"/>
    <property type="match status" value="1"/>
</dbReference>
<feature type="active site" description="Proton donor" evidence="5">
    <location>
        <position position="339"/>
    </location>
</feature>